<dbReference type="Proteomes" id="UP001235874">
    <property type="component" value="Chromosome"/>
</dbReference>
<evidence type="ECO:0000313" key="1">
    <source>
        <dbReference type="EMBL" id="WLS43694.1"/>
    </source>
</evidence>
<keyword evidence="2" id="KW-1185">Reference proteome</keyword>
<proteinExistence type="predicted"/>
<evidence type="ECO:0000313" key="2">
    <source>
        <dbReference type="Proteomes" id="UP001235874"/>
    </source>
</evidence>
<name>A0AAJ6KXI5_9ACTN</name>
<dbReference type="AlphaFoldDB" id="A0AAJ6KXI5"/>
<reference evidence="1 2" key="1">
    <citation type="submission" date="2023-07" db="EMBL/GenBank/DDBJ databases">
        <title>Micromonospora profundi TRM 95458 converts glycerol to a new osmotic compound.</title>
        <authorList>
            <person name="Lu D."/>
        </authorList>
    </citation>
    <scope>NUCLEOTIDE SEQUENCE [LARGE SCALE GENOMIC DNA]</scope>
    <source>
        <strain evidence="1 2">TRM95458</strain>
    </source>
</reference>
<gene>
    <name evidence="1" type="ORF">Q3V37_20055</name>
</gene>
<sequence length="43" mass="4919">MSQRDHRTTTWRTPGAGAALPSDAWYRGLGRRAECRLPGRLHR</sequence>
<dbReference type="KEGG" id="mprn:Q3V37_20055"/>
<dbReference type="RefSeq" id="WP_306271157.1">
    <property type="nucleotide sequence ID" value="NZ_CP130472.1"/>
</dbReference>
<accession>A0AAJ6KXI5</accession>
<protein>
    <submittedName>
        <fullName evidence="1">Uncharacterized protein</fullName>
    </submittedName>
</protein>
<organism evidence="1 2">
    <name type="scientific">Micromonospora profundi</name>
    <dbReference type="NCBI Taxonomy" id="1420889"/>
    <lineage>
        <taxon>Bacteria</taxon>
        <taxon>Bacillati</taxon>
        <taxon>Actinomycetota</taxon>
        <taxon>Actinomycetes</taxon>
        <taxon>Micromonosporales</taxon>
        <taxon>Micromonosporaceae</taxon>
        <taxon>Micromonospora</taxon>
    </lineage>
</organism>
<dbReference type="EMBL" id="CP130472">
    <property type="protein sequence ID" value="WLS43694.1"/>
    <property type="molecule type" value="Genomic_DNA"/>
</dbReference>